<feature type="disulfide bond" evidence="6">
    <location>
        <begin position="82"/>
        <end position="108"/>
    </location>
</feature>
<dbReference type="GeneID" id="107120081"/>
<gene>
    <name evidence="10" type="primary">LOC107120081</name>
</gene>
<keyword evidence="3" id="KW-0964">Secreted</keyword>
<dbReference type="Pfam" id="PF00040">
    <property type="entry name" value="fn2"/>
    <property type="match status" value="2"/>
</dbReference>
<evidence type="ECO:0000256" key="4">
    <source>
        <dbReference type="ARBA" id="ARBA00022737"/>
    </source>
</evidence>
<protein>
    <submittedName>
        <fullName evidence="10">Epididymal sperm-binding protein 1-like</fullName>
    </submittedName>
</protein>
<keyword evidence="7" id="KW-0732">Signal</keyword>
<reference evidence="10" key="1">
    <citation type="submission" date="2025-08" db="UniProtKB">
        <authorList>
            <consortium name="RefSeq"/>
        </authorList>
    </citation>
    <scope>IDENTIFICATION</scope>
</reference>
<evidence type="ECO:0000256" key="7">
    <source>
        <dbReference type="SAM" id="SignalP"/>
    </source>
</evidence>
<keyword evidence="5 6" id="KW-1015">Disulfide bond</keyword>
<evidence type="ECO:0000256" key="5">
    <source>
        <dbReference type="ARBA" id="ARBA00023157"/>
    </source>
</evidence>
<dbReference type="SMART" id="SM00059">
    <property type="entry name" value="FN2"/>
    <property type="match status" value="2"/>
</dbReference>
<keyword evidence="4" id="KW-0677">Repeat</keyword>
<dbReference type="InterPro" id="IPR000562">
    <property type="entry name" value="FN_type2_dom"/>
</dbReference>
<dbReference type="PRINTS" id="PR00013">
    <property type="entry name" value="FNTYPEII"/>
</dbReference>
<evidence type="ECO:0000256" key="6">
    <source>
        <dbReference type="PROSITE-ProRule" id="PRU00479"/>
    </source>
</evidence>
<accession>A0ABM1KWX4</accession>
<feature type="domain" description="Fibronectin type-II" evidence="8">
    <location>
        <begin position="77"/>
        <end position="125"/>
    </location>
</feature>
<evidence type="ECO:0000259" key="8">
    <source>
        <dbReference type="PROSITE" id="PS51092"/>
    </source>
</evidence>
<feature type="disulfide bond" evidence="6">
    <location>
        <begin position="96"/>
        <end position="123"/>
    </location>
</feature>
<dbReference type="RefSeq" id="XP_015278211.1">
    <property type="nucleotide sequence ID" value="XM_015422725.1"/>
</dbReference>
<organism evidence="9 10">
    <name type="scientific">Gekko japonicus</name>
    <name type="common">Schlegel's Japanese gecko</name>
    <dbReference type="NCBI Taxonomy" id="146911"/>
    <lineage>
        <taxon>Eukaryota</taxon>
        <taxon>Metazoa</taxon>
        <taxon>Chordata</taxon>
        <taxon>Craniata</taxon>
        <taxon>Vertebrata</taxon>
        <taxon>Euteleostomi</taxon>
        <taxon>Lepidosauria</taxon>
        <taxon>Squamata</taxon>
        <taxon>Bifurcata</taxon>
        <taxon>Gekkota</taxon>
        <taxon>Gekkonidae</taxon>
        <taxon>Gekkoninae</taxon>
        <taxon>Gekko</taxon>
    </lineage>
</organism>
<dbReference type="PANTHER" id="PTHR22918:SF1">
    <property type="entry name" value="FIBRONECTIN TYPE-II DOMAIN-CONTAINING PROTEIN"/>
    <property type="match status" value="1"/>
</dbReference>
<feature type="domain" description="Fibronectin type-II" evidence="8">
    <location>
        <begin position="22"/>
        <end position="70"/>
    </location>
</feature>
<dbReference type="PANTHER" id="PTHR22918">
    <property type="entry name" value="SEMINAL PLASMA PROTEIN"/>
    <property type="match status" value="1"/>
</dbReference>
<evidence type="ECO:0000256" key="1">
    <source>
        <dbReference type="ARBA" id="ARBA00004613"/>
    </source>
</evidence>
<dbReference type="Proteomes" id="UP000694871">
    <property type="component" value="Unplaced"/>
</dbReference>
<feature type="disulfide bond" evidence="6">
    <location>
        <begin position="41"/>
        <end position="68"/>
    </location>
</feature>
<comment type="subcellular location">
    <subcellularLocation>
        <location evidence="1">Secreted</location>
    </subcellularLocation>
</comment>
<evidence type="ECO:0000313" key="10">
    <source>
        <dbReference type="RefSeq" id="XP_015278211.1"/>
    </source>
</evidence>
<dbReference type="InterPro" id="IPR036943">
    <property type="entry name" value="FN_type2_sf"/>
</dbReference>
<feature type="signal peptide" evidence="7">
    <location>
        <begin position="1"/>
        <end position="20"/>
    </location>
</feature>
<proteinExistence type="inferred from homology"/>
<evidence type="ECO:0000313" key="9">
    <source>
        <dbReference type="Proteomes" id="UP000694871"/>
    </source>
</evidence>
<feature type="disulfide bond" evidence="6">
    <location>
        <begin position="27"/>
        <end position="53"/>
    </location>
</feature>
<feature type="chain" id="PRO_5045902125" evidence="7">
    <location>
        <begin position="21"/>
        <end position="134"/>
    </location>
</feature>
<evidence type="ECO:0000256" key="3">
    <source>
        <dbReference type="ARBA" id="ARBA00022525"/>
    </source>
</evidence>
<dbReference type="Gene3D" id="2.10.10.10">
    <property type="entry name" value="Fibronectin, type II, collagen-binding"/>
    <property type="match status" value="2"/>
</dbReference>
<dbReference type="InterPro" id="IPR051666">
    <property type="entry name" value="SP_Capacitation_Regulator"/>
</dbReference>
<dbReference type="SUPFAM" id="SSF57440">
    <property type="entry name" value="Kringle-like"/>
    <property type="match status" value="2"/>
</dbReference>
<name>A0ABM1KWX4_GEKJA</name>
<evidence type="ECO:0000256" key="2">
    <source>
        <dbReference type="ARBA" id="ARBA00010011"/>
    </source>
</evidence>
<keyword evidence="9" id="KW-1185">Reference proteome</keyword>
<dbReference type="CDD" id="cd00062">
    <property type="entry name" value="FN2"/>
    <property type="match status" value="2"/>
</dbReference>
<sequence>MVSIMVVIMYGWVLLPLLTAGDAPRPCVFPLIYKRKSYSSCTKDGSEHGKLWCATTANYDKTPQWKHCALSEYGGNSGGQACVFPYVYKGRTYYTCTNEDAETGNFWCATMGSHDRDAKWSYCADTSRILVVTH</sequence>
<dbReference type="InterPro" id="IPR013806">
    <property type="entry name" value="Kringle-like"/>
</dbReference>
<comment type="similarity">
    <text evidence="2">Belongs to the seminal plasma protein family.</text>
</comment>
<dbReference type="PROSITE" id="PS51092">
    <property type="entry name" value="FN2_2"/>
    <property type="match status" value="2"/>
</dbReference>